<evidence type="ECO:0000313" key="2">
    <source>
        <dbReference type="Proteomes" id="UP000243498"/>
    </source>
</evidence>
<dbReference type="OrthoDB" id="4935807at2759"/>
<evidence type="ECO:0000313" key="1">
    <source>
        <dbReference type="EMBL" id="OAA49235.1"/>
    </source>
</evidence>
<dbReference type="AlphaFoldDB" id="A0A167IMS2"/>
<dbReference type="InterPro" id="IPR046536">
    <property type="entry name" value="DUF6601"/>
</dbReference>
<sequence length="159" mass="17851">MAKGTGWNVIKRAEVDLDFLEKGTEHPSSRAELLGRSHRLHLAGLIAHAPVHAPRPRAAPPGFHPGGSSYRKQELYRCAYGFLLSYTALIYPSNVARANRRYRFGELRLGRLNKIARVWEPDGRKKAGSRGLMRAYKFEFATYGQQLEAFLTPILAAMA</sequence>
<dbReference type="EMBL" id="AZHC01000003">
    <property type="protein sequence ID" value="OAA49235.1"/>
    <property type="molecule type" value="Genomic_DNA"/>
</dbReference>
<comment type="caution">
    <text evidence="1">The sequence shown here is derived from an EMBL/GenBank/DDBJ whole genome shotgun (WGS) entry which is preliminary data.</text>
</comment>
<proteinExistence type="predicted"/>
<reference evidence="1 2" key="1">
    <citation type="journal article" date="2016" name="Genome Biol. Evol.">
        <title>Divergent and convergent evolution of fungal pathogenicity.</title>
        <authorList>
            <person name="Shang Y."/>
            <person name="Xiao G."/>
            <person name="Zheng P."/>
            <person name="Cen K."/>
            <person name="Zhan S."/>
            <person name="Wang C."/>
        </authorList>
    </citation>
    <scope>NUCLEOTIDE SEQUENCE [LARGE SCALE GENOMIC DNA]</scope>
    <source>
        <strain evidence="1 2">RCEF 4871</strain>
    </source>
</reference>
<gene>
    <name evidence="1" type="ORF">NOR_01158</name>
</gene>
<dbReference type="Proteomes" id="UP000243498">
    <property type="component" value="Unassembled WGS sequence"/>
</dbReference>
<keyword evidence="2" id="KW-1185">Reference proteome</keyword>
<name>A0A167IMS2_METRR</name>
<dbReference type="Pfam" id="PF20246">
    <property type="entry name" value="DUF6601"/>
    <property type="match status" value="1"/>
</dbReference>
<accession>A0A167IMS2</accession>
<organism evidence="1 2">
    <name type="scientific">Metarhizium rileyi (strain RCEF 4871)</name>
    <name type="common">Nomuraea rileyi</name>
    <dbReference type="NCBI Taxonomy" id="1649241"/>
    <lineage>
        <taxon>Eukaryota</taxon>
        <taxon>Fungi</taxon>
        <taxon>Dikarya</taxon>
        <taxon>Ascomycota</taxon>
        <taxon>Pezizomycotina</taxon>
        <taxon>Sordariomycetes</taxon>
        <taxon>Hypocreomycetidae</taxon>
        <taxon>Hypocreales</taxon>
        <taxon>Clavicipitaceae</taxon>
        <taxon>Metarhizium</taxon>
    </lineage>
</organism>
<protein>
    <submittedName>
        <fullName evidence="1">Uncharacterized protein</fullName>
    </submittedName>
</protein>